<evidence type="ECO:0000313" key="1">
    <source>
        <dbReference type="EMBL" id="PJF48006.1"/>
    </source>
</evidence>
<organism evidence="1 2">
    <name type="scientific">Candidatus Thermofonsia Clade 3 bacterium</name>
    <dbReference type="NCBI Taxonomy" id="2364212"/>
    <lineage>
        <taxon>Bacteria</taxon>
        <taxon>Bacillati</taxon>
        <taxon>Chloroflexota</taxon>
        <taxon>Candidatus Thermofontia</taxon>
        <taxon>Candidatus Thermofonsia Clade 3</taxon>
    </lineage>
</organism>
<name>A0A2M8QDX6_9CHLR</name>
<proteinExistence type="predicted"/>
<dbReference type="SUPFAM" id="SSF55961">
    <property type="entry name" value="Bet v1-like"/>
    <property type="match status" value="1"/>
</dbReference>
<evidence type="ECO:0008006" key="3">
    <source>
        <dbReference type="Google" id="ProtNLM"/>
    </source>
</evidence>
<gene>
    <name evidence="1" type="ORF">CUN48_05720</name>
</gene>
<accession>A0A2M8QDX6</accession>
<dbReference type="EMBL" id="PGTN01000027">
    <property type="protein sequence ID" value="PJF48006.1"/>
    <property type="molecule type" value="Genomic_DNA"/>
</dbReference>
<sequence>MTDSPKRASFLSSFLATLTLAGAGAIGAYVAFIRPWHLRWGATEEEAKRPLLGDSLIENAKLQATHAISIHAPPEAIWPWLVQMGQGRGGFYSYEWIERLLGLYPSNANHIIPSLQELHAADAVPLAPDGVGLPVDIVVPNRTIVMHADAPIQARIAVMQAGYYRRVTWTFHLEPIDATNTRLIERWRADWEPTFANTLVIRALLEPGAFIMERRMLLGIKARAERAWAMREWTNGQ</sequence>
<protein>
    <recommendedName>
        <fullName evidence="3">SRPBCC family protein</fullName>
    </recommendedName>
</protein>
<evidence type="ECO:0000313" key="2">
    <source>
        <dbReference type="Proteomes" id="UP000230790"/>
    </source>
</evidence>
<comment type="caution">
    <text evidence="1">The sequence shown here is derived from an EMBL/GenBank/DDBJ whole genome shotgun (WGS) entry which is preliminary data.</text>
</comment>
<dbReference type="Proteomes" id="UP000230790">
    <property type="component" value="Unassembled WGS sequence"/>
</dbReference>
<reference evidence="1 2" key="1">
    <citation type="submission" date="2017-11" db="EMBL/GenBank/DDBJ databases">
        <title>Evolution of Phototrophy in the Chloroflexi Phylum Driven by Horizontal Gene Transfer.</title>
        <authorList>
            <person name="Ward L.M."/>
            <person name="Hemp J."/>
            <person name="Shih P.M."/>
            <person name="Mcglynn S.E."/>
            <person name="Fischer W."/>
        </authorList>
    </citation>
    <scope>NUCLEOTIDE SEQUENCE [LARGE SCALE GENOMIC DNA]</scope>
    <source>
        <strain evidence="1">JP3_7</strain>
    </source>
</reference>
<dbReference type="AlphaFoldDB" id="A0A2M8QDX6"/>